<evidence type="ECO:0000259" key="1">
    <source>
        <dbReference type="Pfam" id="PF05368"/>
    </source>
</evidence>
<dbReference type="Gene3D" id="3.40.50.720">
    <property type="entry name" value="NAD(P)-binding Rossmann-like Domain"/>
    <property type="match status" value="1"/>
</dbReference>
<evidence type="ECO:0000313" key="2">
    <source>
        <dbReference type="EMBL" id="MFD0627506.1"/>
    </source>
</evidence>
<accession>A0ABW2X168</accession>
<dbReference type="Pfam" id="PF05368">
    <property type="entry name" value="NmrA"/>
    <property type="match status" value="1"/>
</dbReference>
<dbReference type="SUPFAM" id="SSF51735">
    <property type="entry name" value="NAD(P)-binding Rossmann-fold domains"/>
    <property type="match status" value="1"/>
</dbReference>
<dbReference type="Proteomes" id="UP001596915">
    <property type="component" value="Unassembled WGS sequence"/>
</dbReference>
<protein>
    <submittedName>
        <fullName evidence="2">SDR family oxidoreductase</fullName>
    </submittedName>
</protein>
<feature type="domain" description="NmrA-like" evidence="1">
    <location>
        <begin position="2"/>
        <end position="228"/>
    </location>
</feature>
<sequence>MTILVTGGRGHVGRSVTRKLLAAGETVRVGTSDPTDTSLSRDAEVVELDLSRPQTLSAALRGVQRVFLYADPSTVDQQIEAMELAGVDHVTLLSTRSLTFRDADSNPIARLHVAVERALGQSRLPWSFLRAGTFATNTLQWARLIRSDNTVRAPYPQSHAAAVHEDDIADVATLTLTQQGHAGAAYVMSGPESNTQREQVSLIGKAIGREIEFEEIEPETYRQTLSRWGGGREEVINQLLTYLVTWNERPVPVVDALQQLTGRPGRPYAQWAVDHADDFR</sequence>
<dbReference type="InterPro" id="IPR051604">
    <property type="entry name" value="Ergot_Alk_Oxidoreductase"/>
</dbReference>
<evidence type="ECO:0000313" key="3">
    <source>
        <dbReference type="Proteomes" id="UP001596915"/>
    </source>
</evidence>
<reference evidence="3" key="1">
    <citation type="journal article" date="2019" name="Int. J. Syst. Evol. Microbiol.">
        <title>The Global Catalogue of Microorganisms (GCM) 10K type strain sequencing project: providing services to taxonomists for standard genome sequencing and annotation.</title>
        <authorList>
            <consortium name="The Broad Institute Genomics Platform"/>
            <consortium name="The Broad Institute Genome Sequencing Center for Infectious Disease"/>
            <person name="Wu L."/>
            <person name="Ma J."/>
        </authorList>
    </citation>
    <scope>NUCLEOTIDE SEQUENCE [LARGE SCALE GENOMIC DNA]</scope>
    <source>
        <strain evidence="3">JCM 12607</strain>
    </source>
</reference>
<dbReference type="RefSeq" id="WP_317861503.1">
    <property type="nucleotide sequence ID" value="NZ_JASKYU010000037.1"/>
</dbReference>
<dbReference type="InterPro" id="IPR008030">
    <property type="entry name" value="NmrA-like"/>
</dbReference>
<dbReference type="PANTHER" id="PTHR43162">
    <property type="match status" value="1"/>
</dbReference>
<keyword evidence="3" id="KW-1185">Reference proteome</keyword>
<name>A0ABW2X168_9ACTN</name>
<organism evidence="2 3">
    <name type="scientific">Streptomyces sanglieri</name>
    <dbReference type="NCBI Taxonomy" id="193460"/>
    <lineage>
        <taxon>Bacteria</taxon>
        <taxon>Bacillati</taxon>
        <taxon>Actinomycetota</taxon>
        <taxon>Actinomycetes</taxon>
        <taxon>Kitasatosporales</taxon>
        <taxon>Streptomycetaceae</taxon>
        <taxon>Streptomyces</taxon>
    </lineage>
</organism>
<dbReference type="PANTHER" id="PTHR43162:SF1">
    <property type="entry name" value="PRESTALK A DIFFERENTIATION PROTEIN A"/>
    <property type="match status" value="1"/>
</dbReference>
<dbReference type="EMBL" id="JBHTGL010000008">
    <property type="protein sequence ID" value="MFD0627506.1"/>
    <property type="molecule type" value="Genomic_DNA"/>
</dbReference>
<gene>
    <name evidence="2" type="ORF">ACFQ2K_37450</name>
</gene>
<comment type="caution">
    <text evidence="2">The sequence shown here is derived from an EMBL/GenBank/DDBJ whole genome shotgun (WGS) entry which is preliminary data.</text>
</comment>
<dbReference type="InterPro" id="IPR036291">
    <property type="entry name" value="NAD(P)-bd_dom_sf"/>
</dbReference>
<proteinExistence type="predicted"/>